<dbReference type="Proteomes" id="UP001345963">
    <property type="component" value="Unassembled WGS sequence"/>
</dbReference>
<protein>
    <submittedName>
        <fullName evidence="1">Uncharacterized protein</fullName>
    </submittedName>
</protein>
<reference evidence="1 2" key="1">
    <citation type="submission" date="2021-07" db="EMBL/GenBank/DDBJ databases">
        <authorList>
            <person name="Palmer J.M."/>
        </authorList>
    </citation>
    <scope>NUCLEOTIDE SEQUENCE [LARGE SCALE GENOMIC DNA]</scope>
    <source>
        <strain evidence="1 2">AT_MEX2019</strain>
        <tissue evidence="1">Muscle</tissue>
    </source>
</reference>
<dbReference type="EMBL" id="JAHUTI010046053">
    <property type="protein sequence ID" value="MED6246993.1"/>
    <property type="molecule type" value="Genomic_DNA"/>
</dbReference>
<evidence type="ECO:0000313" key="2">
    <source>
        <dbReference type="Proteomes" id="UP001345963"/>
    </source>
</evidence>
<gene>
    <name evidence="1" type="ORF">ATANTOWER_027487</name>
</gene>
<proteinExistence type="predicted"/>
<organism evidence="1 2">
    <name type="scientific">Ataeniobius toweri</name>
    <dbReference type="NCBI Taxonomy" id="208326"/>
    <lineage>
        <taxon>Eukaryota</taxon>
        <taxon>Metazoa</taxon>
        <taxon>Chordata</taxon>
        <taxon>Craniata</taxon>
        <taxon>Vertebrata</taxon>
        <taxon>Euteleostomi</taxon>
        <taxon>Actinopterygii</taxon>
        <taxon>Neopterygii</taxon>
        <taxon>Teleostei</taxon>
        <taxon>Neoteleostei</taxon>
        <taxon>Acanthomorphata</taxon>
        <taxon>Ovalentaria</taxon>
        <taxon>Atherinomorphae</taxon>
        <taxon>Cyprinodontiformes</taxon>
        <taxon>Goodeidae</taxon>
        <taxon>Ataeniobius</taxon>
    </lineage>
</organism>
<sequence>MGILPPPRIGPEQQQQTFIKCPAETSANVPHVESLENISSLALREVTQPLQLPQTLRRKRRRRRSREEPIRCHICTEMRNCTDTMVLLRVVPLKVELTVIRTGQELI</sequence>
<comment type="caution">
    <text evidence="1">The sequence shown here is derived from an EMBL/GenBank/DDBJ whole genome shotgun (WGS) entry which is preliminary data.</text>
</comment>
<accession>A0ABU7B9C7</accession>
<keyword evidence="2" id="KW-1185">Reference proteome</keyword>
<evidence type="ECO:0000313" key="1">
    <source>
        <dbReference type="EMBL" id="MED6246993.1"/>
    </source>
</evidence>
<name>A0ABU7B9C7_9TELE</name>